<protein>
    <submittedName>
        <fullName evidence="1">Uncharacterized protein</fullName>
    </submittedName>
</protein>
<dbReference type="Proteomes" id="UP000005408">
    <property type="component" value="Unassembled WGS sequence"/>
</dbReference>
<dbReference type="AlphaFoldDB" id="A0A8W8NT06"/>
<reference evidence="1" key="1">
    <citation type="submission" date="2022-08" db="UniProtKB">
        <authorList>
            <consortium name="EnsemblMetazoa"/>
        </authorList>
    </citation>
    <scope>IDENTIFICATION</scope>
    <source>
        <strain evidence="1">05x7-T-G4-1.051#20</strain>
    </source>
</reference>
<name>A0A8W8NT06_MAGGI</name>
<dbReference type="EnsemblMetazoa" id="G7963.2">
    <property type="protein sequence ID" value="G7963.2:cds"/>
    <property type="gene ID" value="G7963"/>
</dbReference>
<evidence type="ECO:0000313" key="1">
    <source>
        <dbReference type="EnsemblMetazoa" id="G7963.2:cds"/>
    </source>
</evidence>
<sequence length="455" mass="51676">MYERNRSGNCMYSLSVKSLRIGGRSWPAFLIHPIQKYVMATSSTNDSSVSTSLATSLPAKANYDFPDISDYLKSELAIALDGLCYEAYRQSVTLRPIRIRNCNAADSNRGKAFSEAYCDVEMESNKAFLLGDIFRHGLDMLIEFIENKTIPESKEKQIVLRKLLSFIKSIDEGSGLPIDDPEQLSETDLSLLLANHLFGKLATTNRYLINKSRADKCKNGCPCDQRNCELNGTFGDTSLGNTQVWHGSIDILINNDIILKSVDEDKKGNSGGKSAETKAATEILSKNGQIIAETIVFSFLQRQTHPEWSSFLTPCVAVGGLNMLVMFYDCEHDVLLESSMIPLFETTETSEETPRRINMAAILVSWLIVNYKYFCSGLTKDMKVTYKAEFFSQMRDKVDIYEKMSFGNVGTSYCSRLKSRKRERVVRNEYLYEKHSKLSKMMFERNHWSWSDIYE</sequence>
<accession>A0A8W8NT06</accession>
<keyword evidence="2" id="KW-1185">Reference proteome</keyword>
<evidence type="ECO:0000313" key="2">
    <source>
        <dbReference type="Proteomes" id="UP000005408"/>
    </source>
</evidence>
<proteinExistence type="predicted"/>
<organism evidence="1 2">
    <name type="scientific">Magallana gigas</name>
    <name type="common">Pacific oyster</name>
    <name type="synonym">Crassostrea gigas</name>
    <dbReference type="NCBI Taxonomy" id="29159"/>
    <lineage>
        <taxon>Eukaryota</taxon>
        <taxon>Metazoa</taxon>
        <taxon>Spiralia</taxon>
        <taxon>Lophotrochozoa</taxon>
        <taxon>Mollusca</taxon>
        <taxon>Bivalvia</taxon>
        <taxon>Autobranchia</taxon>
        <taxon>Pteriomorphia</taxon>
        <taxon>Ostreida</taxon>
        <taxon>Ostreoidea</taxon>
        <taxon>Ostreidae</taxon>
        <taxon>Magallana</taxon>
    </lineage>
</organism>